<proteinExistence type="predicted"/>
<reference evidence="1" key="1">
    <citation type="journal article" date="2014" name="Int. J. Syst. Evol. Microbiol.">
        <title>Complete genome of a new Firmicutes species belonging to the dominant human colonic microbiota ('Ruminococcus bicirculans') reveals two chromosomes and a selective capacity to utilize plant glucans.</title>
        <authorList>
            <consortium name="NISC Comparative Sequencing Program"/>
            <person name="Wegmann U."/>
            <person name="Louis P."/>
            <person name="Goesmann A."/>
            <person name="Henrissat B."/>
            <person name="Duncan S.H."/>
            <person name="Flint H.J."/>
        </authorList>
    </citation>
    <scope>NUCLEOTIDE SEQUENCE</scope>
    <source>
        <strain evidence="1">NBRC 107169</strain>
    </source>
</reference>
<evidence type="ECO:0008006" key="3">
    <source>
        <dbReference type="Google" id="ProtNLM"/>
    </source>
</evidence>
<dbReference type="InterPro" id="IPR038056">
    <property type="entry name" value="YjbR-like_sf"/>
</dbReference>
<dbReference type="Pfam" id="PF04237">
    <property type="entry name" value="YjbR"/>
    <property type="match status" value="1"/>
</dbReference>
<comment type="caution">
    <text evidence="1">The sequence shown here is derived from an EMBL/GenBank/DDBJ whole genome shotgun (WGS) entry which is preliminary data.</text>
</comment>
<dbReference type="InterPro" id="IPR007351">
    <property type="entry name" value="YjbR"/>
</dbReference>
<protein>
    <recommendedName>
        <fullName evidence="3">MmcQ/YjbR family DNA-binding protein</fullName>
    </recommendedName>
</protein>
<dbReference type="PANTHER" id="PTHR35145:SF1">
    <property type="entry name" value="CYTOPLASMIC PROTEIN"/>
    <property type="match status" value="1"/>
</dbReference>
<dbReference type="PANTHER" id="PTHR35145">
    <property type="entry name" value="CYTOPLASMIC PROTEIN-RELATED"/>
    <property type="match status" value="1"/>
</dbReference>
<gene>
    <name evidence="1" type="ORF">GCM10007879_15490</name>
</gene>
<keyword evidence="2" id="KW-1185">Reference proteome</keyword>
<sequence>MLNRDQFEKFCFSLPKVTHVVQWGNASVFKIGGKIFAIYSHWDDEDRDTISFKCSNESFAILPTQEGIFPAKYLARAKWVQLTDEAGWDEETCKAYISQAYEIICSKLTKKARAELGV</sequence>
<reference evidence="1" key="2">
    <citation type="submission" date="2023-01" db="EMBL/GenBank/DDBJ databases">
        <title>Draft genome sequence of Maritalea porphyrae strain NBRC 107169.</title>
        <authorList>
            <person name="Sun Q."/>
            <person name="Mori K."/>
        </authorList>
    </citation>
    <scope>NUCLEOTIDE SEQUENCE</scope>
    <source>
        <strain evidence="1">NBRC 107169</strain>
    </source>
</reference>
<dbReference type="Proteomes" id="UP001161405">
    <property type="component" value="Unassembled WGS sequence"/>
</dbReference>
<evidence type="ECO:0000313" key="1">
    <source>
        <dbReference type="EMBL" id="GLQ17300.1"/>
    </source>
</evidence>
<evidence type="ECO:0000313" key="2">
    <source>
        <dbReference type="Proteomes" id="UP001161405"/>
    </source>
</evidence>
<dbReference type="EMBL" id="BSNI01000002">
    <property type="protein sequence ID" value="GLQ17300.1"/>
    <property type="molecule type" value="Genomic_DNA"/>
</dbReference>
<accession>A0ABQ5USK4</accession>
<dbReference type="SUPFAM" id="SSF142906">
    <property type="entry name" value="YjbR-like"/>
    <property type="match status" value="1"/>
</dbReference>
<dbReference type="RefSeq" id="WP_284363329.1">
    <property type="nucleotide sequence ID" value="NZ_BSNI01000002.1"/>
</dbReference>
<name>A0ABQ5USK4_9HYPH</name>
<organism evidence="1 2">
    <name type="scientific">Maritalea porphyrae</name>
    <dbReference type="NCBI Taxonomy" id="880732"/>
    <lineage>
        <taxon>Bacteria</taxon>
        <taxon>Pseudomonadati</taxon>
        <taxon>Pseudomonadota</taxon>
        <taxon>Alphaproteobacteria</taxon>
        <taxon>Hyphomicrobiales</taxon>
        <taxon>Devosiaceae</taxon>
        <taxon>Maritalea</taxon>
    </lineage>
</organism>
<dbReference type="Gene3D" id="3.90.1150.30">
    <property type="match status" value="1"/>
</dbReference>
<dbReference type="InterPro" id="IPR058532">
    <property type="entry name" value="YjbR/MT2646/Rv2570-like"/>
</dbReference>